<dbReference type="Proteomes" id="UP001465976">
    <property type="component" value="Unassembled WGS sequence"/>
</dbReference>
<gene>
    <name evidence="3" type="ORF">V5O48_006923</name>
</gene>
<feature type="transmembrane region" description="Helical" evidence="2">
    <location>
        <begin position="219"/>
        <end position="241"/>
    </location>
</feature>
<feature type="transmembrane region" description="Helical" evidence="2">
    <location>
        <begin position="12"/>
        <end position="34"/>
    </location>
</feature>
<keyword evidence="4" id="KW-1185">Reference proteome</keyword>
<evidence type="ECO:0000256" key="1">
    <source>
        <dbReference type="SAM" id="MobiDB-lite"/>
    </source>
</evidence>
<keyword evidence="2" id="KW-0812">Transmembrane</keyword>
<evidence type="ECO:0000313" key="3">
    <source>
        <dbReference type="EMBL" id="KAL0575050.1"/>
    </source>
</evidence>
<dbReference type="Gene3D" id="2.60.120.260">
    <property type="entry name" value="Galactose-binding domain-like"/>
    <property type="match status" value="1"/>
</dbReference>
<protein>
    <submittedName>
        <fullName evidence="3">Uncharacterized protein</fullName>
    </submittedName>
</protein>
<feature type="compositionally biased region" description="Polar residues" evidence="1">
    <location>
        <begin position="820"/>
        <end position="831"/>
    </location>
</feature>
<evidence type="ECO:0000313" key="4">
    <source>
        <dbReference type="Proteomes" id="UP001465976"/>
    </source>
</evidence>
<feature type="compositionally biased region" description="Pro residues" evidence="1">
    <location>
        <begin position="676"/>
        <end position="687"/>
    </location>
</feature>
<feature type="compositionally biased region" description="Basic and acidic residues" evidence="1">
    <location>
        <begin position="807"/>
        <end position="816"/>
    </location>
</feature>
<feature type="compositionally biased region" description="Low complexity" evidence="1">
    <location>
        <begin position="518"/>
        <end position="527"/>
    </location>
</feature>
<evidence type="ECO:0000256" key="2">
    <source>
        <dbReference type="SAM" id="Phobius"/>
    </source>
</evidence>
<feature type="region of interest" description="Disordered" evidence="1">
    <location>
        <begin position="360"/>
        <end position="385"/>
    </location>
</feature>
<feature type="compositionally biased region" description="Polar residues" evidence="1">
    <location>
        <begin position="262"/>
        <end position="278"/>
    </location>
</feature>
<sequence length="1001" mass="107506">MIDVSFSSPSLYRLLGVLYFFLRISTTLGGSVALQNVTINDTDPRIYYSSGWSDAATASSRGLDFGKKGHWSNEEGASAEFTSRTGSAVYFVSPLWPYAVRVQLSIDSGPPAVVDLQAVDREEGNAGLDWRTPRVLWGTGGLENGKHTVRIERASEAQYVVLGELIYTTVVSRSKVDSISDLPRAFKSSVSDQPSSSHHHTPAILHRFQRRDQQSGKPVIVGVVVGLVIALVGVGIGYLMVRYRDILRAKYGHLVGIPTTAGNDETLPTESLPNSPQATPKPPTFSTPVFSAHAQYAKGRNTPSPVSAPGSATRDREKSLPPPPPQGQGTPTSPTKGIARAIAALGSRRRPSLFVQVRNDDERLKKNTTTKSATSSFFSGPALDAPLNKTRTASVISQLDGGNEQPSHARAKPLAPTDQTFPPSTSSIRGPDEKRGSNDDAKEGGPSYYLYHRTNSTSSGTASFNTASQGSPLSSSPEILGHHSYPPRSSMKSNVKVGIPLTSIAEAPNHSMTSVLDSPSSPRSTKSSVKRRSEARVRAEKERQRRRQHKIIPSPNGPRDRYSGISRSSSRAYSYISPVPKSPAQDARPTARRLPRPLPPHPVSRTIESLPGSRPETPLPPYPMGSEILPLYYEKVKRSGRKSLRAELLSPPTPSQHFLPSPPPSASGSSTGHESPLPPQTPSPRPLPSISKPAFPTSPRKLPVPNRPRAFTDTTASAPPLFSAAAHTRNRSVDLPPISHLHLPQKYRLIPTTQIASDPKSSHIKQKSSTDSSTSATSTSASLHKQRPSPPNHSRSGPAATMQFKHILQEDGEKRPPTSVPVTPNMNSWSDAGTYRYTIQEEGKESDADGIMPSQTTPRTLRKSQLGQPPLGPLPSLPSVPSLPSSSDKKRVMRKPPPLTEMTMTPSFSATVVDVDEPHSAPSLLASQSPRTPINKAVQIPPAPVSPPPPTPPTPRRRAKVWDGNGRKRGATTISAIRDVNSPLAKASTKASGSGGLGGPI</sequence>
<feature type="compositionally biased region" description="Basic and acidic residues" evidence="1">
    <location>
        <begin position="531"/>
        <end position="543"/>
    </location>
</feature>
<feature type="region of interest" description="Disordered" evidence="1">
    <location>
        <begin position="648"/>
        <end position="720"/>
    </location>
</feature>
<feature type="compositionally biased region" description="Low complexity" evidence="1">
    <location>
        <begin position="563"/>
        <end position="577"/>
    </location>
</feature>
<keyword evidence="2" id="KW-0472">Membrane</keyword>
<keyword evidence="2" id="KW-1133">Transmembrane helix</keyword>
<accession>A0ABR3FI58</accession>
<feature type="compositionally biased region" description="Basic and acidic residues" evidence="1">
    <location>
        <begin position="430"/>
        <end position="443"/>
    </location>
</feature>
<feature type="compositionally biased region" description="Low complexity" evidence="1">
    <location>
        <begin position="367"/>
        <end position="379"/>
    </location>
</feature>
<feature type="compositionally biased region" description="Polar residues" evidence="1">
    <location>
        <begin position="417"/>
        <end position="428"/>
    </location>
</feature>
<name>A0ABR3FI58_9AGAR</name>
<feature type="region of interest" description="Disordered" evidence="1">
    <location>
        <begin position="399"/>
        <end position="493"/>
    </location>
</feature>
<feature type="region of interest" description="Disordered" evidence="1">
    <location>
        <begin position="508"/>
        <end position="623"/>
    </location>
</feature>
<dbReference type="EMBL" id="JBAHYK010000341">
    <property type="protein sequence ID" value="KAL0575050.1"/>
    <property type="molecule type" value="Genomic_DNA"/>
</dbReference>
<proteinExistence type="predicted"/>
<feature type="region of interest" description="Disordered" evidence="1">
    <location>
        <begin position="262"/>
        <end position="335"/>
    </location>
</feature>
<feature type="compositionally biased region" description="Low complexity" evidence="1">
    <location>
        <begin position="769"/>
        <end position="782"/>
    </location>
</feature>
<feature type="compositionally biased region" description="Polar residues" evidence="1">
    <location>
        <begin position="453"/>
        <end position="477"/>
    </location>
</feature>
<comment type="caution">
    <text evidence="3">The sequence shown here is derived from an EMBL/GenBank/DDBJ whole genome shotgun (WGS) entry which is preliminary data.</text>
</comment>
<organism evidence="3 4">
    <name type="scientific">Marasmius crinis-equi</name>
    <dbReference type="NCBI Taxonomy" id="585013"/>
    <lineage>
        <taxon>Eukaryota</taxon>
        <taxon>Fungi</taxon>
        <taxon>Dikarya</taxon>
        <taxon>Basidiomycota</taxon>
        <taxon>Agaricomycotina</taxon>
        <taxon>Agaricomycetes</taxon>
        <taxon>Agaricomycetidae</taxon>
        <taxon>Agaricales</taxon>
        <taxon>Marasmiineae</taxon>
        <taxon>Marasmiaceae</taxon>
        <taxon>Marasmius</taxon>
    </lineage>
</organism>
<feature type="region of interest" description="Disordered" evidence="1">
    <location>
        <begin position="753"/>
        <end position="1001"/>
    </location>
</feature>
<reference evidence="3 4" key="1">
    <citation type="submission" date="2024-02" db="EMBL/GenBank/DDBJ databases">
        <title>A draft genome for the cacao thread blight pathogen Marasmius crinis-equi.</title>
        <authorList>
            <person name="Cohen S.P."/>
            <person name="Baruah I.K."/>
            <person name="Amoako-Attah I."/>
            <person name="Bukari Y."/>
            <person name="Meinhardt L.W."/>
            <person name="Bailey B.A."/>
        </authorList>
    </citation>
    <scope>NUCLEOTIDE SEQUENCE [LARGE SCALE GENOMIC DNA]</scope>
    <source>
        <strain evidence="3 4">GH-76</strain>
    </source>
</reference>
<feature type="compositionally biased region" description="Pro residues" evidence="1">
    <location>
        <begin position="941"/>
        <end position="954"/>
    </location>
</feature>